<evidence type="ECO:0000256" key="7">
    <source>
        <dbReference type="PIRSR" id="PIRSR000183-1"/>
    </source>
</evidence>
<accession>A0AAW6U9H1</accession>
<keyword evidence="4 6" id="KW-0560">Oxidoreductase</keyword>
<feature type="binding site" evidence="9">
    <location>
        <position position="134"/>
    </location>
    <ligand>
        <name>NAD(+)</name>
        <dbReference type="ChEBI" id="CHEBI:57540"/>
    </ligand>
</feature>
<sequence>MIIGTVKEIKNNEFRVGLTPSSVKEYVHHGHQVLVEQNAGMNSGFSNEDYEFAGGTILKTAAEVWEKSEMIVKVKEPLQPEYGYFREGLIIYTYLHLAADEALTKALIDAKTQAIAYETIRLDDGSLPCLKPMSEVAGRLSAIQGAKYLEKPQGGSGIFISGVPGVDRAKVGIIGAGVVGENALKMLVGLGADVTILDINLNKLTYLDDIYGNRIKTLYSSNDNVERVVKASDLIISAILLPGGAKAPKLIKRAYYKDMKPGSVIVDVAIDQGGSTEVSKATYHDDPIYEVDGIIHYSVANMPGAVPKTSTTALNNTTLKYGLMIADYGLDIAIGRSNALKLGVNVYHGQCTCEGVCEAFDLPYLAL</sequence>
<evidence type="ECO:0000259" key="10">
    <source>
        <dbReference type="SMART" id="SM01002"/>
    </source>
</evidence>
<dbReference type="GO" id="GO:0042853">
    <property type="term" value="P:L-alanine catabolic process"/>
    <property type="evidence" value="ECO:0007669"/>
    <property type="project" value="InterPro"/>
</dbReference>
<dbReference type="RefSeq" id="WP_282839968.1">
    <property type="nucleotide sequence ID" value="NZ_JASCXW010000032.1"/>
</dbReference>
<feature type="binding site" evidence="8">
    <location>
        <position position="15"/>
    </location>
    <ligand>
        <name>substrate</name>
    </ligand>
</feature>
<protein>
    <recommendedName>
        <fullName evidence="3 6">Alanine dehydrogenase</fullName>
        <ecNumber evidence="3 6">1.4.1.1</ecNumber>
    </recommendedName>
</protein>
<feature type="active site" description="Proton donor/acceptor" evidence="7">
    <location>
        <position position="96"/>
    </location>
</feature>
<evidence type="ECO:0000313" key="12">
    <source>
        <dbReference type="EMBL" id="MDI6453535.1"/>
    </source>
</evidence>
<feature type="binding site" evidence="9">
    <location>
        <begin position="268"/>
        <end position="271"/>
    </location>
    <ligand>
        <name>NAD(+)</name>
        <dbReference type="ChEBI" id="CHEBI:57540"/>
    </ligand>
</feature>
<evidence type="ECO:0000256" key="9">
    <source>
        <dbReference type="PIRSR" id="PIRSR000183-3"/>
    </source>
</evidence>
<feature type="binding site" evidence="8">
    <location>
        <position position="75"/>
    </location>
    <ligand>
        <name>substrate</name>
    </ligand>
</feature>
<evidence type="ECO:0000256" key="4">
    <source>
        <dbReference type="ARBA" id="ARBA00023002"/>
    </source>
</evidence>
<evidence type="ECO:0000256" key="1">
    <source>
        <dbReference type="ARBA" id="ARBA00005206"/>
    </source>
</evidence>
<feature type="binding site" evidence="9">
    <location>
        <position position="198"/>
    </location>
    <ligand>
        <name>NAD(+)</name>
        <dbReference type="ChEBI" id="CHEBI:57540"/>
    </ligand>
</feature>
<dbReference type="PANTHER" id="PTHR42795">
    <property type="entry name" value="ALANINE DEHYDROGENASE"/>
    <property type="match status" value="1"/>
</dbReference>
<dbReference type="EC" id="1.4.1.1" evidence="3 6"/>
<dbReference type="Gene3D" id="3.40.50.720">
    <property type="entry name" value="NAD(P)-binding Rossmann-like Domain"/>
    <property type="match status" value="2"/>
</dbReference>
<feature type="binding site" evidence="9">
    <location>
        <position position="203"/>
    </location>
    <ligand>
        <name>NAD(+)</name>
        <dbReference type="ChEBI" id="CHEBI:57540"/>
    </ligand>
</feature>
<dbReference type="SUPFAM" id="SSF51735">
    <property type="entry name" value="NAD(P)-binding Rossmann-fold domains"/>
    <property type="match status" value="1"/>
</dbReference>
<comment type="pathway">
    <text evidence="1">Amino-acid degradation; L-alanine degradation via dehydrogenase pathway; NH(3) and pyruvate from L-alanine: step 1/1.</text>
</comment>
<comment type="caution">
    <text evidence="12">The sequence shown here is derived from an EMBL/GenBank/DDBJ whole genome shotgun (WGS) entry which is preliminary data.</text>
</comment>
<dbReference type="InterPro" id="IPR007886">
    <property type="entry name" value="AlaDH/PNT_N"/>
</dbReference>
<feature type="domain" description="Alanine dehydrogenase/pyridine nucleotide transhydrogenase N-terminal" evidence="11">
    <location>
        <begin position="4"/>
        <end position="137"/>
    </location>
</feature>
<feature type="binding site" evidence="9">
    <location>
        <begin position="239"/>
        <end position="240"/>
    </location>
    <ligand>
        <name>NAD(+)</name>
        <dbReference type="ChEBI" id="CHEBI:57540"/>
    </ligand>
</feature>
<dbReference type="SMART" id="SM01002">
    <property type="entry name" value="AlaDh_PNT_C"/>
    <property type="match status" value="1"/>
</dbReference>
<dbReference type="PIRSF" id="PIRSF000183">
    <property type="entry name" value="Alanine_dh"/>
    <property type="match status" value="1"/>
</dbReference>
<dbReference type="GO" id="GO:0000286">
    <property type="term" value="F:alanine dehydrogenase activity"/>
    <property type="evidence" value="ECO:0007669"/>
    <property type="project" value="UniProtKB-UniRule"/>
</dbReference>
<dbReference type="GO" id="GO:0000166">
    <property type="term" value="F:nucleotide binding"/>
    <property type="evidence" value="ECO:0007669"/>
    <property type="project" value="UniProtKB-KW"/>
</dbReference>
<dbReference type="GO" id="GO:0005886">
    <property type="term" value="C:plasma membrane"/>
    <property type="evidence" value="ECO:0007669"/>
    <property type="project" value="TreeGrafter"/>
</dbReference>
<keyword evidence="5 6" id="KW-0520">NAD</keyword>
<dbReference type="InterPro" id="IPR036291">
    <property type="entry name" value="NAD(P)-bd_dom_sf"/>
</dbReference>
<name>A0AAW6U9H1_9MOLU</name>
<comment type="similarity">
    <text evidence="2 6">Belongs to the AlaDH/PNT family.</text>
</comment>
<evidence type="ECO:0000256" key="3">
    <source>
        <dbReference type="ARBA" id="ARBA00012897"/>
    </source>
</evidence>
<evidence type="ECO:0000256" key="2">
    <source>
        <dbReference type="ARBA" id="ARBA00005689"/>
    </source>
</evidence>
<dbReference type="CDD" id="cd05305">
    <property type="entry name" value="L-AlaDH"/>
    <property type="match status" value="1"/>
</dbReference>
<comment type="catalytic activity">
    <reaction evidence="6">
        <text>L-alanine + NAD(+) + H2O = pyruvate + NH4(+) + NADH + H(+)</text>
        <dbReference type="Rhea" id="RHEA:18405"/>
        <dbReference type="ChEBI" id="CHEBI:15361"/>
        <dbReference type="ChEBI" id="CHEBI:15377"/>
        <dbReference type="ChEBI" id="CHEBI:15378"/>
        <dbReference type="ChEBI" id="CHEBI:28938"/>
        <dbReference type="ChEBI" id="CHEBI:57540"/>
        <dbReference type="ChEBI" id="CHEBI:57945"/>
        <dbReference type="ChEBI" id="CHEBI:57972"/>
        <dbReference type="EC" id="1.4.1.1"/>
    </reaction>
</comment>
<feature type="active site" description="Proton donor/acceptor" evidence="7">
    <location>
        <position position="271"/>
    </location>
</feature>
<dbReference type="InterPro" id="IPR008141">
    <property type="entry name" value="Ala_DH"/>
</dbReference>
<feature type="binding site" evidence="9">
    <location>
        <position position="220"/>
    </location>
    <ligand>
        <name>NAD(+)</name>
        <dbReference type="ChEBI" id="CHEBI:57540"/>
    </ligand>
</feature>
<dbReference type="NCBIfam" id="TIGR00518">
    <property type="entry name" value="alaDH"/>
    <property type="match status" value="1"/>
</dbReference>
<dbReference type="FunFam" id="3.40.50.720:FF:000049">
    <property type="entry name" value="Alanine dehydrogenase"/>
    <property type="match status" value="1"/>
</dbReference>
<dbReference type="AlphaFoldDB" id="A0AAW6U9H1"/>
<evidence type="ECO:0000259" key="11">
    <source>
        <dbReference type="SMART" id="SM01003"/>
    </source>
</evidence>
<evidence type="ECO:0000256" key="6">
    <source>
        <dbReference type="PIRNR" id="PIRNR000183"/>
    </source>
</evidence>
<keyword evidence="9" id="KW-0547">Nucleotide-binding</keyword>
<dbReference type="SUPFAM" id="SSF52283">
    <property type="entry name" value="Formate/glycerate dehydrogenase catalytic domain-like"/>
    <property type="match status" value="1"/>
</dbReference>
<dbReference type="PANTHER" id="PTHR42795:SF1">
    <property type="entry name" value="ALANINE DEHYDROGENASE"/>
    <property type="match status" value="1"/>
</dbReference>
<dbReference type="Pfam" id="PF05222">
    <property type="entry name" value="AlaDh_PNT_N"/>
    <property type="match status" value="1"/>
</dbReference>
<proteinExistence type="inferred from homology"/>
<evidence type="ECO:0000256" key="8">
    <source>
        <dbReference type="PIRSR" id="PIRSR000183-2"/>
    </source>
</evidence>
<dbReference type="Proteomes" id="UP001431532">
    <property type="component" value="Unassembled WGS sequence"/>
</dbReference>
<keyword evidence="13" id="KW-1185">Reference proteome</keyword>
<dbReference type="Pfam" id="PF01262">
    <property type="entry name" value="AlaDh_PNT_C"/>
    <property type="match status" value="1"/>
</dbReference>
<feature type="binding site" evidence="9">
    <location>
        <begin position="299"/>
        <end position="302"/>
    </location>
    <ligand>
        <name>NAD(+)</name>
        <dbReference type="ChEBI" id="CHEBI:57540"/>
    </ligand>
</feature>
<feature type="domain" description="Alanine dehydrogenase/pyridine nucleotide transhydrogenase NAD(H)-binding" evidence="10">
    <location>
        <begin position="149"/>
        <end position="298"/>
    </location>
</feature>
<reference evidence="12" key="1">
    <citation type="submission" date="2023-05" db="EMBL/GenBank/DDBJ databases">
        <title>Mariniplasma microaerophilum sp. nov., a novel anaerobic mollicute isolated from terrestrial mud volcano, Taman Peninsula, Russia.</title>
        <authorList>
            <person name="Khomyakova M.A."/>
            <person name="Merkel A.Y."/>
            <person name="Slobodkin A.I."/>
        </authorList>
    </citation>
    <scope>NUCLEOTIDE SEQUENCE</scope>
    <source>
        <strain evidence="12">M4Ah</strain>
    </source>
</reference>
<evidence type="ECO:0000313" key="13">
    <source>
        <dbReference type="Proteomes" id="UP001431532"/>
    </source>
</evidence>
<dbReference type="SMART" id="SM01003">
    <property type="entry name" value="AlaDh_PNT_N"/>
    <property type="match status" value="1"/>
</dbReference>
<dbReference type="InterPro" id="IPR007698">
    <property type="entry name" value="AlaDH/PNT_NAD(H)-bd"/>
</dbReference>
<evidence type="ECO:0000256" key="5">
    <source>
        <dbReference type="ARBA" id="ARBA00023027"/>
    </source>
</evidence>
<organism evidence="12 13">
    <name type="scientific">Peloplasma aerotolerans</name>
    <dbReference type="NCBI Taxonomy" id="3044389"/>
    <lineage>
        <taxon>Bacteria</taxon>
        <taxon>Bacillati</taxon>
        <taxon>Mycoplasmatota</taxon>
        <taxon>Mollicutes</taxon>
        <taxon>Acholeplasmatales</taxon>
        <taxon>Acholeplasmataceae</taxon>
        <taxon>Peloplasma</taxon>
    </lineage>
</organism>
<gene>
    <name evidence="12" type="primary">ald</name>
    <name evidence="12" type="ORF">QJ521_08145</name>
</gene>
<dbReference type="EMBL" id="JASCXW010000032">
    <property type="protein sequence ID" value="MDI6453535.1"/>
    <property type="molecule type" value="Genomic_DNA"/>
</dbReference>